<dbReference type="AlphaFoldDB" id="A0A6A5WM03"/>
<feature type="transmembrane region" description="Helical" evidence="14">
    <location>
        <begin position="422"/>
        <end position="439"/>
    </location>
</feature>
<proteinExistence type="inferred from homology"/>
<name>A0A6A5WM03_9PLEO</name>
<feature type="signal peptide" evidence="15">
    <location>
        <begin position="1"/>
        <end position="24"/>
    </location>
</feature>
<dbReference type="GO" id="GO:0048288">
    <property type="term" value="P:nuclear membrane fusion involved in karyogamy"/>
    <property type="evidence" value="ECO:0007669"/>
    <property type="project" value="InterPro"/>
</dbReference>
<evidence type="ECO:0000256" key="13">
    <source>
        <dbReference type="SAM" id="Coils"/>
    </source>
</evidence>
<feature type="transmembrane region" description="Helical" evidence="14">
    <location>
        <begin position="446"/>
        <end position="465"/>
    </location>
</feature>
<evidence type="ECO:0000256" key="4">
    <source>
        <dbReference type="ARBA" id="ARBA00010473"/>
    </source>
</evidence>
<evidence type="ECO:0000256" key="15">
    <source>
        <dbReference type="SAM" id="SignalP"/>
    </source>
</evidence>
<keyword evidence="10 14" id="KW-0472">Membrane</keyword>
<dbReference type="PANTHER" id="PTHR28012:SF1">
    <property type="entry name" value="NUCLEAR FUSION PROTEIN KAR5"/>
    <property type="match status" value="1"/>
</dbReference>
<dbReference type="InterPro" id="IPR007292">
    <property type="entry name" value="Nuclear_fusion_Kar5"/>
</dbReference>
<evidence type="ECO:0000256" key="3">
    <source>
        <dbReference type="ARBA" id="ARBA00004586"/>
    </source>
</evidence>
<keyword evidence="17" id="KW-1185">Reference proteome</keyword>
<protein>
    <recommendedName>
        <fullName evidence="18">Nuclear fusion protein KAR5</fullName>
    </recommendedName>
</protein>
<keyword evidence="9 14" id="KW-1133">Transmembrane helix</keyword>
<comment type="subcellular location">
    <subcellularLocation>
        <location evidence="3">Endoplasmic reticulum membrane</location>
    </subcellularLocation>
    <subcellularLocation>
        <location evidence="2">Nucleus membrane</location>
    </subcellularLocation>
</comment>
<gene>
    <name evidence="16" type="ORF">P154DRAFT_562339</name>
</gene>
<comment type="similarity">
    <text evidence="4">Belongs to the KAR5 family.</text>
</comment>
<dbReference type="GO" id="GO:0005789">
    <property type="term" value="C:endoplasmic reticulum membrane"/>
    <property type="evidence" value="ECO:0007669"/>
    <property type="project" value="UniProtKB-SubCell"/>
</dbReference>
<dbReference type="PANTHER" id="PTHR28012">
    <property type="entry name" value="NUCLEAR FUSION PROTEIN KAR5"/>
    <property type="match status" value="1"/>
</dbReference>
<keyword evidence="5" id="KW-0415">Karyogamy</keyword>
<evidence type="ECO:0000256" key="14">
    <source>
        <dbReference type="SAM" id="Phobius"/>
    </source>
</evidence>
<accession>A0A6A5WM03</accession>
<evidence type="ECO:0000256" key="9">
    <source>
        <dbReference type="ARBA" id="ARBA00022989"/>
    </source>
</evidence>
<feature type="coiled-coil region" evidence="13">
    <location>
        <begin position="294"/>
        <end position="328"/>
    </location>
</feature>
<evidence type="ECO:0000256" key="7">
    <source>
        <dbReference type="ARBA" id="ARBA00022729"/>
    </source>
</evidence>
<evidence type="ECO:0000256" key="10">
    <source>
        <dbReference type="ARBA" id="ARBA00023136"/>
    </source>
</evidence>
<evidence type="ECO:0008006" key="18">
    <source>
        <dbReference type="Google" id="ProtNLM"/>
    </source>
</evidence>
<dbReference type="EMBL" id="ML977580">
    <property type="protein sequence ID" value="KAF2001904.1"/>
    <property type="molecule type" value="Genomic_DNA"/>
</dbReference>
<feature type="transmembrane region" description="Helical" evidence="14">
    <location>
        <begin position="501"/>
        <end position="522"/>
    </location>
</feature>
<dbReference type="GO" id="GO:0031965">
    <property type="term" value="C:nuclear membrane"/>
    <property type="evidence" value="ECO:0007669"/>
    <property type="project" value="UniProtKB-SubCell"/>
</dbReference>
<comment type="function">
    <text evidence="1">Required for nuclear membrane fusion during karyogamy.</text>
</comment>
<dbReference type="OrthoDB" id="5311848at2759"/>
<evidence type="ECO:0000256" key="6">
    <source>
        <dbReference type="ARBA" id="ARBA00022692"/>
    </source>
</evidence>
<evidence type="ECO:0000256" key="5">
    <source>
        <dbReference type="ARBA" id="ARBA00022459"/>
    </source>
</evidence>
<reference evidence="16" key="1">
    <citation type="journal article" date="2020" name="Stud. Mycol.">
        <title>101 Dothideomycetes genomes: a test case for predicting lifestyles and emergence of pathogens.</title>
        <authorList>
            <person name="Haridas S."/>
            <person name="Albert R."/>
            <person name="Binder M."/>
            <person name="Bloem J."/>
            <person name="Labutti K."/>
            <person name="Salamov A."/>
            <person name="Andreopoulos B."/>
            <person name="Baker S."/>
            <person name="Barry K."/>
            <person name="Bills G."/>
            <person name="Bluhm B."/>
            <person name="Cannon C."/>
            <person name="Castanera R."/>
            <person name="Culley D."/>
            <person name="Daum C."/>
            <person name="Ezra D."/>
            <person name="Gonzalez J."/>
            <person name="Henrissat B."/>
            <person name="Kuo A."/>
            <person name="Liang C."/>
            <person name="Lipzen A."/>
            <person name="Lutzoni F."/>
            <person name="Magnuson J."/>
            <person name="Mondo S."/>
            <person name="Nolan M."/>
            <person name="Ohm R."/>
            <person name="Pangilinan J."/>
            <person name="Park H.-J."/>
            <person name="Ramirez L."/>
            <person name="Alfaro M."/>
            <person name="Sun H."/>
            <person name="Tritt A."/>
            <person name="Yoshinaga Y."/>
            <person name="Zwiers L.-H."/>
            <person name="Turgeon B."/>
            <person name="Goodwin S."/>
            <person name="Spatafora J."/>
            <person name="Crous P."/>
            <person name="Grigoriev I."/>
        </authorList>
    </citation>
    <scope>NUCLEOTIDE SEQUENCE</scope>
    <source>
        <strain evidence="16">CBS 123094</strain>
    </source>
</reference>
<dbReference type="GO" id="GO:0000742">
    <property type="term" value="P:karyogamy involved in conjugation with cellular fusion"/>
    <property type="evidence" value="ECO:0007669"/>
    <property type="project" value="InterPro"/>
</dbReference>
<evidence type="ECO:0000256" key="1">
    <source>
        <dbReference type="ARBA" id="ARBA00003389"/>
    </source>
</evidence>
<keyword evidence="11" id="KW-0325">Glycoprotein</keyword>
<evidence type="ECO:0000313" key="16">
    <source>
        <dbReference type="EMBL" id="KAF2001904.1"/>
    </source>
</evidence>
<evidence type="ECO:0000256" key="2">
    <source>
        <dbReference type="ARBA" id="ARBA00004126"/>
    </source>
</evidence>
<evidence type="ECO:0000313" key="17">
    <source>
        <dbReference type="Proteomes" id="UP000799779"/>
    </source>
</evidence>
<keyword evidence="12" id="KW-0539">Nucleus</keyword>
<keyword evidence="7 15" id="KW-0732">Signal</keyword>
<keyword evidence="13" id="KW-0175">Coiled coil</keyword>
<evidence type="ECO:0000256" key="11">
    <source>
        <dbReference type="ARBA" id="ARBA00023180"/>
    </source>
</evidence>
<feature type="chain" id="PRO_5025513467" description="Nuclear fusion protein KAR5" evidence="15">
    <location>
        <begin position="25"/>
        <end position="566"/>
    </location>
</feature>
<evidence type="ECO:0000256" key="12">
    <source>
        <dbReference type="ARBA" id="ARBA00023242"/>
    </source>
</evidence>
<organism evidence="16 17">
    <name type="scientific">Amniculicola lignicola CBS 123094</name>
    <dbReference type="NCBI Taxonomy" id="1392246"/>
    <lineage>
        <taxon>Eukaryota</taxon>
        <taxon>Fungi</taxon>
        <taxon>Dikarya</taxon>
        <taxon>Ascomycota</taxon>
        <taxon>Pezizomycotina</taxon>
        <taxon>Dothideomycetes</taxon>
        <taxon>Pleosporomycetidae</taxon>
        <taxon>Pleosporales</taxon>
        <taxon>Amniculicolaceae</taxon>
        <taxon>Amniculicola</taxon>
    </lineage>
</organism>
<evidence type="ECO:0000256" key="8">
    <source>
        <dbReference type="ARBA" id="ARBA00022824"/>
    </source>
</evidence>
<keyword evidence="8" id="KW-0256">Endoplasmic reticulum</keyword>
<keyword evidence="6 14" id="KW-0812">Transmembrane</keyword>
<sequence>MHVTSQIIAGLTVFTLSLPPGGLAQGKTNSPKANEANSDLASMLHLDSTPIKQQEILSEALSIIHRMESASSCNKLAALNLINDCKALDQSSTNPEAVLDEVKSEYAARLAVCELLAVDASTSPPDCNALIPSQQACVRSRFSSWFSSKDARKEVPPDEYCYPDTTPAQFKRCLRALQSRPQSWTSYSNARQNAVVMCHVTRDAVERAQDLSVYKSLTEVVHLLRNSMQESIKETRDWHAEQSRYAEKVRESQDLAFQDIQAQRAATVSSVNELKNDLFESFTEMMKLSATMASQVLEQTIQQHKLSLDQYRDEMQQYFNSLTEKTQQQAALLRAEMQSTHEHSLTSIQLHHGTVVKSYDILSNSMESLQAHLQDTSNGLGQLHRGIKVAGNAVQGLGAATENLTTIIDTRTNTYLRGVSNLGMDLKLLLSSMICLFGLWKANGKFAGYVTAVCGFLSMLYFLAIQDGVVDAMASFKNSLAWPSPPKLEWSSVPALQSVPAVAMLLGIVGLVGMCQLALSFWSYADALYSYQDDFGKEGVLPRIEVPGIRQERRPFNLFSLLRRYS</sequence>
<dbReference type="Proteomes" id="UP000799779">
    <property type="component" value="Unassembled WGS sequence"/>
</dbReference>